<sequence length="1503" mass="175773">MQAKGELDNALSVFGSLVKELKSLDDIKDMRDTDKTRYTSLQQVPFENRLHFLCLKNSAYICEEKSCWEEMTSLYSILMQSFADYVVLDTGLVVRMLRALKKVENFSFARKICEHYLRQKTDKFIYTEWCSLIHIIGDRLIYELECNADDSDWSQNTLRLSSSSFTQNAIPFEFTSPCKANKPVYFVTDARNLLLWILVVAFYDSDTVMFDCQSHVQLVQQSYESRGILDSSGSVIFSEEDLIEKMECIYQIWKNASSIAEQENRDHVSNIHNLIGVWNELKKSSRRVGLETIIVDQFSLGEHLLDNQRKNWMPYFNHEQLIHVLLSVPDWDKIQLPSYSCCLFDMFCLLLKNLSSYSSIPSELSALISFAWLKFRSILSTISIQESSFFLNVAELIFIWFPYICRVLNVPPSTHFSLLSNGCDQCKFIPCSFCSLALMECEYLISRALECSSKQETFQEDMYTEVRVYILKAKINIYLCKQDNNLLLDMDLRDVLDTVVDIPNVKVSFNQFTLKLLDTWNYLQEQRRLVDLLIEFYNTIWRVNTLHEWEMQLARLCQRLRSELVSNLTEERLHQYLLLCDLLEIGIHATPSYQNDCTLLTCMAFKFQIVSTFVTVVSSSSMYAGCSIIMMQQQVNKSFSMLKKLSSVLKVLEAKQNQSPTDCILSPEMTDNLLLLLESLCILAMSLVEMKRSGESLEWLVKSTSRYQKLVMFLLLCISIACELLLSTWESLIIQNWNEDTVDLMGRCLAFFYAVLRQISLQENLQRMKSFRSIIQVYCTCLRRWMNVCNAGDKEPSLILTEWNQESNSFIERQEHPSSELAAGYYYRYGLRAPFISDDDLRHHWLTRELSSQSFIKSLDPAHAVEFYYAFQNELKEATISNRRGSIVETKRTLNTLLKVFFSVEQSAFEPRQLLEPFKSSLADIAEGQLEDESTDLEHIFASSFASWINRGQRLLEHLHLTKRSSSSVDVFEYDEVLLEICVLLSRCLSLELEMARKKLKSMSLASFFVLRSKLLEELLGLQLFSLSLEPQRAQFWLWLGEVALELSHIDNEMKHLEIDEKRDSYFIYFRFEECAKIFAFAWRLTSYHDNLNGKALKQLASQGEGVCYFLAARLTTTSKIRFWRLAIRALDRLLPSNDDQSDYNTENISLIHHNSLSRWYFFVLRGKLGFKLRESVENICWHLWRAIVSQREEAVKLKQEFEMEPMYQFDMIRLKMLLHRSEFSLSEANLKMLLDDRVVYSSTADDGRSDYSFAENFNFLDPSSWLRVVSKQIIEHMNYIWDSHQFRNGSRSAGYLYKPFYAQAIAYKVGLGMEQRALESISNLFQRSVADSSTGNFWYMFTAVPASLLSEMIFESKAQYQKWKFKCLSFYIQQSALLKQKENLLAAYNRLKRKKPEETNDDLLKQVMQLYFECIQFISSEWEYWDISKLNEELHNLWSMYLFLTYFHKESSLITSIQRKMESLLCLVCPKDGNSEKVSLLAYCSKKWPELEKNLKRRRGQT</sequence>
<proteinExistence type="predicted"/>
<reference evidence="1" key="1">
    <citation type="journal article" date="2022" name="Proc. Natl. Acad. Sci. U.S.A.">
        <title>Life cycle and functional genomics of the unicellular red alga Galdieria for elucidating algal and plant evolution and industrial use.</title>
        <authorList>
            <person name="Hirooka S."/>
            <person name="Itabashi T."/>
            <person name="Ichinose T.M."/>
            <person name="Onuma R."/>
            <person name="Fujiwara T."/>
            <person name="Yamashita S."/>
            <person name="Jong L.W."/>
            <person name="Tomita R."/>
            <person name="Iwane A.H."/>
            <person name="Miyagishima S.Y."/>
        </authorList>
    </citation>
    <scope>NUCLEOTIDE SEQUENCE</scope>
    <source>
        <strain evidence="1">NBRC 102759</strain>
    </source>
</reference>
<name>A0A9C7PRJ2_9RHOD</name>
<keyword evidence="2" id="KW-1185">Reference proteome</keyword>
<dbReference type="Proteomes" id="UP001061958">
    <property type="component" value="Unassembled WGS sequence"/>
</dbReference>
<dbReference type="EMBL" id="BQMJ01000007">
    <property type="protein sequence ID" value="GJQ09164.1"/>
    <property type="molecule type" value="Genomic_DNA"/>
</dbReference>
<organism evidence="1 2">
    <name type="scientific">Galdieria partita</name>
    <dbReference type="NCBI Taxonomy" id="83374"/>
    <lineage>
        <taxon>Eukaryota</taxon>
        <taxon>Rhodophyta</taxon>
        <taxon>Bangiophyceae</taxon>
        <taxon>Galdieriales</taxon>
        <taxon>Galdieriaceae</taxon>
        <taxon>Galdieria</taxon>
    </lineage>
</organism>
<protein>
    <submittedName>
        <fullName evidence="1">Uncharacterized protein</fullName>
    </submittedName>
</protein>
<accession>A0A9C7PRJ2</accession>
<reference evidence="1" key="2">
    <citation type="submission" date="2022-01" db="EMBL/GenBank/DDBJ databases">
        <authorList>
            <person name="Hirooka S."/>
            <person name="Miyagishima S.Y."/>
        </authorList>
    </citation>
    <scope>NUCLEOTIDE SEQUENCE</scope>
    <source>
        <strain evidence="1">NBRC 102759</strain>
    </source>
</reference>
<evidence type="ECO:0000313" key="1">
    <source>
        <dbReference type="EMBL" id="GJQ09164.1"/>
    </source>
</evidence>
<comment type="caution">
    <text evidence="1">The sequence shown here is derived from an EMBL/GenBank/DDBJ whole genome shotgun (WGS) entry which is preliminary data.</text>
</comment>
<gene>
    <name evidence="1" type="ORF">GpartN1_g955.t1</name>
</gene>
<evidence type="ECO:0000313" key="2">
    <source>
        <dbReference type="Proteomes" id="UP001061958"/>
    </source>
</evidence>